<sequence length="154" mass="17346">MNDGCAVLETGRRILGQILLLRCKKTGQDLIYANTHLLFNSARGDIKLGQLAMLIANIQDVGFNKFLFLGIKRTNLKLNRKLSEEEFSGQILLLRCKKTGQDLIYANTHLLFNSARGDIKLGQLAMLIANVQDVGVNKFLFIGIIYGCLFFKFY</sequence>
<reference evidence="1 2" key="1">
    <citation type="submission" date="2018-11" db="EMBL/GenBank/DDBJ databases">
        <authorList>
            <consortium name="Pathogen Informatics"/>
        </authorList>
    </citation>
    <scope>NUCLEOTIDE SEQUENCE [LARGE SCALE GENOMIC DNA]</scope>
</reference>
<dbReference type="Gene3D" id="3.60.10.10">
    <property type="entry name" value="Endonuclease/exonuclease/phosphatase"/>
    <property type="match status" value="2"/>
</dbReference>
<name>A0A3P7J9S4_STRVU</name>
<accession>A0A3P7J9S4</accession>
<dbReference type="AlphaFoldDB" id="A0A3P7J9S4"/>
<dbReference type="GO" id="GO:0000175">
    <property type="term" value="F:3'-5'-RNA exonuclease activity"/>
    <property type="evidence" value="ECO:0007669"/>
    <property type="project" value="TreeGrafter"/>
</dbReference>
<dbReference type="InterPro" id="IPR036691">
    <property type="entry name" value="Endo/exonu/phosph_ase_sf"/>
</dbReference>
<keyword evidence="2" id="KW-1185">Reference proteome</keyword>
<dbReference type="OrthoDB" id="10253982at2759"/>
<dbReference type="Proteomes" id="UP000270094">
    <property type="component" value="Unassembled WGS sequence"/>
</dbReference>
<dbReference type="PANTHER" id="PTHR12121:SF34">
    <property type="entry name" value="PROTEIN ANGEL"/>
    <property type="match status" value="1"/>
</dbReference>
<proteinExistence type="predicted"/>
<organism evidence="1 2">
    <name type="scientific">Strongylus vulgaris</name>
    <name type="common">Blood worm</name>
    <dbReference type="NCBI Taxonomy" id="40348"/>
    <lineage>
        <taxon>Eukaryota</taxon>
        <taxon>Metazoa</taxon>
        <taxon>Ecdysozoa</taxon>
        <taxon>Nematoda</taxon>
        <taxon>Chromadorea</taxon>
        <taxon>Rhabditida</taxon>
        <taxon>Rhabditina</taxon>
        <taxon>Rhabditomorpha</taxon>
        <taxon>Strongyloidea</taxon>
        <taxon>Strongylidae</taxon>
        <taxon>Strongylus</taxon>
    </lineage>
</organism>
<dbReference type="InterPro" id="IPR050410">
    <property type="entry name" value="CCR4/nocturin_mRNA_transcr"/>
</dbReference>
<dbReference type="EMBL" id="UYYB01107357">
    <property type="protein sequence ID" value="VDM80096.1"/>
    <property type="molecule type" value="Genomic_DNA"/>
</dbReference>
<gene>
    <name evidence="1" type="ORF">SVUK_LOCUS15094</name>
</gene>
<evidence type="ECO:0000313" key="2">
    <source>
        <dbReference type="Proteomes" id="UP000270094"/>
    </source>
</evidence>
<protein>
    <submittedName>
        <fullName evidence="1">Uncharacterized protein</fullName>
    </submittedName>
</protein>
<dbReference type="PANTHER" id="PTHR12121">
    <property type="entry name" value="CARBON CATABOLITE REPRESSOR PROTEIN 4"/>
    <property type="match status" value="1"/>
</dbReference>
<evidence type="ECO:0000313" key="1">
    <source>
        <dbReference type="EMBL" id="VDM80096.1"/>
    </source>
</evidence>